<proteinExistence type="predicted"/>
<dbReference type="RefSeq" id="WP_377457760.1">
    <property type="nucleotide sequence ID" value="NZ_JBHLUB010000001.1"/>
</dbReference>
<name>A0ABV6P7P0_9MICC</name>
<dbReference type="EMBL" id="JBHLUB010000001">
    <property type="protein sequence ID" value="MFC0581149.1"/>
    <property type="molecule type" value="Genomic_DNA"/>
</dbReference>
<protein>
    <recommendedName>
        <fullName evidence="5">PASTA domain-containing protein</fullName>
    </recommendedName>
</protein>
<feature type="chain" id="PRO_5045140572" description="PASTA domain-containing protein" evidence="2">
    <location>
        <begin position="27"/>
        <end position="122"/>
    </location>
</feature>
<evidence type="ECO:0000256" key="1">
    <source>
        <dbReference type="SAM" id="MobiDB-lite"/>
    </source>
</evidence>
<organism evidence="3 4">
    <name type="scientific">Micrococcoides hystricis</name>
    <dbReference type="NCBI Taxonomy" id="1572761"/>
    <lineage>
        <taxon>Bacteria</taxon>
        <taxon>Bacillati</taxon>
        <taxon>Actinomycetota</taxon>
        <taxon>Actinomycetes</taxon>
        <taxon>Micrococcales</taxon>
        <taxon>Micrococcaceae</taxon>
        <taxon>Micrococcoides</taxon>
    </lineage>
</organism>
<evidence type="ECO:0000313" key="4">
    <source>
        <dbReference type="Proteomes" id="UP001589862"/>
    </source>
</evidence>
<gene>
    <name evidence="3" type="ORF">ACFFFR_01925</name>
</gene>
<accession>A0ABV6P7P0</accession>
<feature type="region of interest" description="Disordered" evidence="1">
    <location>
        <begin position="27"/>
        <end position="78"/>
    </location>
</feature>
<comment type="caution">
    <text evidence="3">The sequence shown here is derived from an EMBL/GenBank/DDBJ whole genome shotgun (WGS) entry which is preliminary data.</text>
</comment>
<feature type="signal peptide" evidence="2">
    <location>
        <begin position="1"/>
        <end position="26"/>
    </location>
</feature>
<feature type="compositionally biased region" description="Polar residues" evidence="1">
    <location>
        <begin position="38"/>
        <end position="51"/>
    </location>
</feature>
<evidence type="ECO:0008006" key="5">
    <source>
        <dbReference type="Google" id="ProtNLM"/>
    </source>
</evidence>
<dbReference type="PROSITE" id="PS51257">
    <property type="entry name" value="PROKAR_LIPOPROTEIN"/>
    <property type="match status" value="1"/>
</dbReference>
<evidence type="ECO:0000256" key="2">
    <source>
        <dbReference type="SAM" id="SignalP"/>
    </source>
</evidence>
<sequence>MTRATKNRQRVLGLAAAVTLALSACAGEGQSPEATDATVESATANQTQQSQPEPSDTEDTPTTDSEATPAQTASDAVAPNDARVLEALQEAGWTCQGESRCRTQADQGEAVIELSDQRAFIM</sequence>
<reference evidence="3 4" key="1">
    <citation type="submission" date="2024-09" db="EMBL/GenBank/DDBJ databases">
        <authorList>
            <person name="Sun Q."/>
            <person name="Mori K."/>
        </authorList>
    </citation>
    <scope>NUCLEOTIDE SEQUENCE [LARGE SCALE GENOMIC DNA]</scope>
    <source>
        <strain evidence="3 4">NCAIM B.02604</strain>
    </source>
</reference>
<keyword evidence="2" id="KW-0732">Signal</keyword>
<dbReference type="Proteomes" id="UP001589862">
    <property type="component" value="Unassembled WGS sequence"/>
</dbReference>
<keyword evidence="4" id="KW-1185">Reference proteome</keyword>
<evidence type="ECO:0000313" key="3">
    <source>
        <dbReference type="EMBL" id="MFC0581149.1"/>
    </source>
</evidence>